<accession>A0A3G5FFU9</accession>
<evidence type="ECO:0000313" key="6">
    <source>
        <dbReference type="EMBL" id="GMA73496.1"/>
    </source>
</evidence>
<dbReference type="EMBL" id="BSUW01000003">
    <property type="protein sequence ID" value="GMA73424.1"/>
    <property type="molecule type" value="Genomic_DNA"/>
</dbReference>
<dbReference type="EMBL" id="CP027784">
    <property type="protein sequence ID" value="AYW48962.1"/>
    <property type="molecule type" value="Genomic_DNA"/>
</dbReference>
<reference evidence="2" key="3">
    <citation type="submission" date="2018-03" db="EMBL/GenBank/DDBJ databases">
        <authorList>
            <person name="Jeon C.O."/>
        </authorList>
    </citation>
    <scope>NUCLEOTIDE SEQUENCE</scope>
    <source>
        <strain evidence="2">JCM 31126</strain>
        <plasmid evidence="2">pTO1</plasmid>
        <plasmid evidence="3">pTO2</plasmid>
    </source>
</reference>
<evidence type="ECO:0000256" key="1">
    <source>
        <dbReference type="SAM" id="Coils"/>
    </source>
</evidence>
<dbReference type="RefSeq" id="WP_123936726.1">
    <property type="nucleotide sequence ID" value="NZ_BSUW01000003.1"/>
</dbReference>
<geneLocation type="plasmid" evidence="2">
    <name>pTO1</name>
</geneLocation>
<evidence type="ECO:0000313" key="10">
    <source>
        <dbReference type="Proteomes" id="UP001157039"/>
    </source>
</evidence>
<organism evidence="7 10">
    <name type="scientific">Tetragenococcus osmophilus</name>
    <dbReference type="NCBI Taxonomy" id="526944"/>
    <lineage>
        <taxon>Bacteria</taxon>
        <taxon>Bacillati</taxon>
        <taxon>Bacillota</taxon>
        <taxon>Bacilli</taxon>
        <taxon>Lactobacillales</taxon>
        <taxon>Enterococcaceae</taxon>
        <taxon>Tetragenococcus</taxon>
    </lineage>
</organism>
<dbReference type="EMBL" id="BSUW01000004">
    <property type="protein sequence ID" value="GMA73576.1"/>
    <property type="molecule type" value="Genomic_DNA"/>
</dbReference>
<geneLocation type="plasmid" evidence="9">
    <name>pto2</name>
</geneLocation>
<dbReference type="EMBL" id="BSUW01000003">
    <property type="protein sequence ID" value="GMA73496.1"/>
    <property type="molecule type" value="Genomic_DNA"/>
</dbReference>
<keyword evidence="9" id="KW-1185">Reference proteome</keyword>
<evidence type="ECO:0000313" key="4">
    <source>
        <dbReference type="EMBL" id="GMA73424.1"/>
    </source>
</evidence>
<protein>
    <submittedName>
        <fullName evidence="7">Uncharacterized protein</fullName>
    </submittedName>
</protein>
<evidence type="ECO:0000313" key="3">
    <source>
        <dbReference type="EMBL" id="AYW48998.1"/>
    </source>
</evidence>
<dbReference type="OrthoDB" id="2168082at2"/>
<feature type="coiled-coil region" evidence="1">
    <location>
        <begin position="185"/>
        <end position="219"/>
    </location>
</feature>
<evidence type="ECO:0000313" key="7">
    <source>
        <dbReference type="EMBL" id="GMA73540.1"/>
    </source>
</evidence>
<dbReference type="Proteomes" id="UP001157039">
    <property type="component" value="Unassembled WGS sequence"/>
</dbReference>
<dbReference type="KEGG" id="too:C7K38_11365"/>
<dbReference type="InterPro" id="IPR045613">
    <property type="entry name" value="DUF6448"/>
</dbReference>
<evidence type="ECO:0000313" key="9">
    <source>
        <dbReference type="Proteomes" id="UP000268310"/>
    </source>
</evidence>
<evidence type="ECO:0000313" key="8">
    <source>
        <dbReference type="EMBL" id="GMA73576.1"/>
    </source>
</evidence>
<dbReference type="Pfam" id="PF20046">
    <property type="entry name" value="DUF6448"/>
    <property type="match status" value="1"/>
</dbReference>
<keyword evidence="2" id="KW-0614">Plasmid</keyword>
<geneLocation type="plasmid" evidence="9">
    <name>pto1</name>
</geneLocation>
<dbReference type="AlphaFoldDB" id="A0A3G5FFU9"/>
<evidence type="ECO:0000313" key="5">
    <source>
        <dbReference type="EMBL" id="GMA73460.1"/>
    </source>
</evidence>
<gene>
    <name evidence="2" type="ORF">C7K38_11150</name>
    <name evidence="3" type="ORF">C7K38_11365</name>
    <name evidence="4" type="ORF">GCM10025885_24730</name>
    <name evidence="5" type="ORF">GCM10025885_25090</name>
    <name evidence="6" type="ORF">GCM10025885_25450</name>
    <name evidence="7" type="ORF">GCM10025885_25890</name>
    <name evidence="8" type="ORF">GCM10025885_26250</name>
</gene>
<dbReference type="EMBL" id="BSUW01000003">
    <property type="protein sequence ID" value="GMA73460.1"/>
    <property type="molecule type" value="Genomic_DNA"/>
</dbReference>
<reference evidence="7 10" key="2">
    <citation type="journal article" date="2014" name="Int. J. Syst. Evol. Microbiol.">
        <title>Complete genome sequence of Corynebacterium casei LMG S-19264T (=DSM 44701T), isolated from a smear-ripened cheese.</title>
        <authorList>
            <consortium name="US DOE Joint Genome Institute (JGI-PGF)"/>
            <person name="Walter F."/>
            <person name="Albersmeier A."/>
            <person name="Kalinowski J."/>
            <person name="Ruckert C."/>
        </authorList>
    </citation>
    <scope>NUCLEOTIDE SEQUENCE [LARGE SCALE GENOMIC DNA]</scope>
    <source>
        <strain evidence="7 10">NBRC 114545</strain>
    </source>
</reference>
<dbReference type="Proteomes" id="UP000268310">
    <property type="component" value="Plasmid pTO2"/>
</dbReference>
<evidence type="ECO:0000313" key="2">
    <source>
        <dbReference type="EMBL" id="AYW48962.1"/>
    </source>
</evidence>
<reference evidence="2 9" key="1">
    <citation type="journal article" date="2012" name="Int. J. Syst. Evol. Microbiol.">
        <title>Characterization of Tetragenococcus strains from sugar thick juice reveals a novel species, Tetragenococcus osmophilus sp. nov., and divides Tetragenococcus halophilus into two subspecies, T. halophilus subsp. halophilus subsp. nov. and T. halophilus subsp. flandriensis subsp. nov.</title>
        <authorList>
            <person name="Juste A."/>
            <person name="Van Trappen S."/>
            <person name="Verreth C."/>
            <person name="Cleenwerck I."/>
            <person name="De Vos P."/>
            <person name="Lievens B."/>
            <person name="Willems K.A."/>
        </authorList>
    </citation>
    <scope>NUCLEOTIDE SEQUENCE [LARGE SCALE GENOMIC DNA]</scope>
    <source>
        <strain evidence="2 9">JCM 31126</strain>
    </source>
</reference>
<geneLocation type="plasmid" evidence="3">
    <name>pTO2</name>
</geneLocation>
<proteinExistence type="predicted"/>
<reference evidence="7" key="4">
    <citation type="submission" date="2023-02" db="EMBL/GenBank/DDBJ databases">
        <authorList>
            <person name="Sun Q."/>
            <person name="Mori K."/>
        </authorList>
    </citation>
    <scope>NUCLEOTIDE SEQUENCE</scope>
    <source>
        <strain evidence="7">NBRC 114545</strain>
    </source>
</reference>
<dbReference type="KEGG" id="too:C7K38_11150"/>
<sequence>MKMNVKAILGVTAAGAGLFFANPLTVEAHCDTEQGPVYESLQASLEDGNFDHIAHWVPEEQEEELKDYYDRALSVKDKTEDKEINALAEDYVFENFVRIHRAGEGAPYTGISEEPVDPGIAAADESIARESLAPLEEGGFVTAENREHVEEVFTDLLETKDFEIADTEAGREYVEDYVTFTHLFEEGHEEEHDSQTEKYDTYEEEHDAHAEEVHQEETKGNWFTNLFSSWF</sequence>
<dbReference type="Proteomes" id="UP000268310">
    <property type="component" value="Plasmid pTO1"/>
</dbReference>
<keyword evidence="1" id="KW-0175">Coiled coil</keyword>
<dbReference type="EMBL" id="CP027785">
    <property type="protein sequence ID" value="AYW48998.1"/>
    <property type="molecule type" value="Genomic_DNA"/>
</dbReference>
<dbReference type="EMBL" id="BSUW01000004">
    <property type="protein sequence ID" value="GMA73540.1"/>
    <property type="molecule type" value="Genomic_DNA"/>
</dbReference>
<name>A0A3G5FFU9_9ENTE</name>